<keyword evidence="1" id="KW-1133">Transmembrane helix</keyword>
<feature type="transmembrane region" description="Helical" evidence="1">
    <location>
        <begin position="12"/>
        <end position="37"/>
    </location>
</feature>
<accession>A0A6C0CZS8</accession>
<evidence type="ECO:0000256" key="1">
    <source>
        <dbReference type="SAM" id="Phobius"/>
    </source>
</evidence>
<sequence length="81" mass="9600">MDVINDFFGFSTIFINIIIFQNLNINIKIALIILWFIPILYFKYGSKYFNEWENFHISWHIVSSGSGLIASEVSRYYNILI</sequence>
<keyword evidence="1" id="KW-0472">Membrane</keyword>
<protein>
    <submittedName>
        <fullName evidence="2">Uncharacterized protein</fullName>
    </submittedName>
</protein>
<dbReference type="EMBL" id="MN739509">
    <property type="protein sequence ID" value="QHT09324.1"/>
    <property type="molecule type" value="Genomic_DNA"/>
</dbReference>
<evidence type="ECO:0000313" key="2">
    <source>
        <dbReference type="EMBL" id="QHT09324.1"/>
    </source>
</evidence>
<dbReference type="AlphaFoldDB" id="A0A6C0CZS8"/>
<name>A0A6C0CZS8_9ZZZZ</name>
<organism evidence="2">
    <name type="scientific">viral metagenome</name>
    <dbReference type="NCBI Taxonomy" id="1070528"/>
    <lineage>
        <taxon>unclassified sequences</taxon>
        <taxon>metagenomes</taxon>
        <taxon>organismal metagenomes</taxon>
    </lineage>
</organism>
<keyword evidence="1" id="KW-0812">Transmembrane</keyword>
<reference evidence="2" key="1">
    <citation type="journal article" date="2020" name="Nature">
        <title>Giant virus diversity and host interactions through global metagenomics.</title>
        <authorList>
            <person name="Schulz F."/>
            <person name="Roux S."/>
            <person name="Paez-Espino D."/>
            <person name="Jungbluth S."/>
            <person name="Walsh D.A."/>
            <person name="Denef V.J."/>
            <person name="McMahon K.D."/>
            <person name="Konstantinidis K.T."/>
            <person name="Eloe-Fadrosh E.A."/>
            <person name="Kyrpides N.C."/>
            <person name="Woyke T."/>
        </authorList>
    </citation>
    <scope>NUCLEOTIDE SEQUENCE</scope>
    <source>
        <strain evidence="2">GVMAG-M-3300023110-24</strain>
    </source>
</reference>
<proteinExistence type="predicted"/>